<feature type="region of interest" description="Disordered" evidence="1">
    <location>
        <begin position="155"/>
        <end position="207"/>
    </location>
</feature>
<feature type="compositionally biased region" description="Basic residues" evidence="1">
    <location>
        <begin position="72"/>
        <end position="81"/>
    </location>
</feature>
<reference evidence="2" key="1">
    <citation type="submission" date="2020-02" db="EMBL/GenBank/DDBJ databases">
        <authorList>
            <person name="Meier V. D."/>
        </authorList>
    </citation>
    <scope>NUCLEOTIDE SEQUENCE</scope>
    <source>
        <strain evidence="2">AVDCRST_MAG89</strain>
    </source>
</reference>
<name>A0A6J4LD36_9BACT</name>
<accession>A0A6J4LD36</accession>
<gene>
    <name evidence="2" type="ORF">AVDCRST_MAG89-1884</name>
</gene>
<evidence type="ECO:0000256" key="1">
    <source>
        <dbReference type="SAM" id="MobiDB-lite"/>
    </source>
</evidence>
<protein>
    <submittedName>
        <fullName evidence="2">Uncharacterized protein</fullName>
    </submittedName>
</protein>
<dbReference type="EMBL" id="CADCTV010000399">
    <property type="protein sequence ID" value="CAA9325724.1"/>
    <property type="molecule type" value="Genomic_DNA"/>
</dbReference>
<evidence type="ECO:0000313" key="2">
    <source>
        <dbReference type="EMBL" id="CAA9325724.1"/>
    </source>
</evidence>
<feature type="non-terminal residue" evidence="2">
    <location>
        <position position="250"/>
    </location>
</feature>
<feature type="non-terminal residue" evidence="2">
    <location>
        <position position="1"/>
    </location>
</feature>
<proteinExistence type="predicted"/>
<dbReference type="AlphaFoldDB" id="A0A6J4LD36"/>
<feature type="compositionally biased region" description="Basic and acidic residues" evidence="1">
    <location>
        <begin position="89"/>
        <end position="109"/>
    </location>
</feature>
<feature type="region of interest" description="Disordered" evidence="1">
    <location>
        <begin position="1"/>
        <end position="116"/>
    </location>
</feature>
<sequence>GNAGQGRPAGPGSHRANAHPARSPAGRRPGHEARGRPGDGLAAGAGRAGDRRVRPGRAAGQGGGRAELRAGAGRHGHRLLHARTADAGAADRRRASRDRAVPEARDGARALHPADAGRARAAHAAVRLHRGDGTRQRAVRGRVLQPANLHRAFAGAGRHGRARAEGPGAVPAAHRRRPAVGAAHPFRRGAPRVQDPAHPPAEGVDPLRISRRRPPAAVGRVRGRGQHLSLHPRAAGQIGRNHTGLRRAAD</sequence>
<organism evidence="2">
    <name type="scientific">uncultured Gemmatimonadota bacterium</name>
    <dbReference type="NCBI Taxonomy" id="203437"/>
    <lineage>
        <taxon>Bacteria</taxon>
        <taxon>Pseudomonadati</taxon>
        <taxon>Gemmatimonadota</taxon>
        <taxon>environmental samples</taxon>
    </lineage>
</organism>